<gene>
    <name evidence="1" type="ORF">UFOVP29_11</name>
</gene>
<organism evidence="1">
    <name type="scientific">uncultured Caudovirales phage</name>
    <dbReference type="NCBI Taxonomy" id="2100421"/>
    <lineage>
        <taxon>Viruses</taxon>
        <taxon>Duplodnaviria</taxon>
        <taxon>Heunggongvirae</taxon>
        <taxon>Uroviricota</taxon>
        <taxon>Caudoviricetes</taxon>
        <taxon>Peduoviridae</taxon>
        <taxon>Maltschvirus</taxon>
        <taxon>Maltschvirus maltsch</taxon>
    </lineage>
</organism>
<name>A0A6J5KLQ5_9CAUD</name>
<proteinExistence type="predicted"/>
<evidence type="ECO:0000313" key="1">
    <source>
        <dbReference type="EMBL" id="CAB4122365.1"/>
    </source>
</evidence>
<sequence>MMQYLALIRKETQNMATAKTVTKLSDKLMKINESFTVYRYDNGYMFEAGGRNKKGDYVAAKIMCSTMDEIAALMREAGDMDLDN</sequence>
<protein>
    <submittedName>
        <fullName evidence="1">Uncharacterized protein</fullName>
    </submittedName>
</protein>
<dbReference type="EMBL" id="LR796167">
    <property type="protein sequence ID" value="CAB4122365.1"/>
    <property type="molecule type" value="Genomic_DNA"/>
</dbReference>
<accession>A0A6J5KLQ5</accession>
<reference evidence="1" key="1">
    <citation type="submission" date="2020-04" db="EMBL/GenBank/DDBJ databases">
        <authorList>
            <person name="Chiriac C."/>
            <person name="Salcher M."/>
            <person name="Ghai R."/>
            <person name="Kavagutti S V."/>
        </authorList>
    </citation>
    <scope>NUCLEOTIDE SEQUENCE</scope>
</reference>